<dbReference type="CDD" id="cd12797">
    <property type="entry name" value="M23_peptidase"/>
    <property type="match status" value="1"/>
</dbReference>
<accession>A0A2J6X9N5</accession>
<feature type="coiled-coil region" evidence="1">
    <location>
        <begin position="37"/>
        <end position="127"/>
    </location>
</feature>
<dbReference type="PANTHER" id="PTHR21666:SF270">
    <property type="entry name" value="MUREIN HYDROLASE ACTIVATOR ENVC"/>
    <property type="match status" value="1"/>
</dbReference>
<dbReference type="Gene3D" id="2.70.70.10">
    <property type="entry name" value="Glucose Permease (Domain IIA)"/>
    <property type="match status" value="1"/>
</dbReference>
<sequence length="391" mass="44837">MLNEARIFPFKKIGAKLLVLVSILTLLFNVTVVKSGLEEEQKKLAQYKAQLEQIKKNIVSIDQSTREINALVNNLSSEVSYLEEEIKKTQIKIDDLNTQIKVKEQEIKDKEAEISKRQKDLEEAINLSYKLTAISPVELLYEGSDPESVYKRITYISYISDYTRKLMEQAEKDKLQLEKFKSDLSKAEKEYEAVLKEKQEQENILLQEIDIKNRLLTTLKEKKTYLLYKQSELEEEIKKEEELIQKLIEEQRKKGIYSGTFIWPAKGPITSEFGMRFHPILHIWRLHDGIDIGIPTGTPIKAAASGTVIATKWLEGYGNVVIISHGQNFSTLYAHLKSFVVKEGEEVKQGQIIAYSDNTGWSTGPHLHFSIYKIDPITGKSTPVNPLDYLP</sequence>
<protein>
    <recommendedName>
        <fullName evidence="2">M23ase beta-sheet core domain-containing protein</fullName>
    </recommendedName>
</protein>
<keyword evidence="1" id="KW-0175">Coiled coil</keyword>
<dbReference type="EMBL" id="PNIX01000031">
    <property type="protein sequence ID" value="PMP84185.1"/>
    <property type="molecule type" value="Genomic_DNA"/>
</dbReference>
<evidence type="ECO:0000313" key="4">
    <source>
        <dbReference type="Proteomes" id="UP000236910"/>
    </source>
</evidence>
<dbReference type="Proteomes" id="UP000236910">
    <property type="component" value="Unassembled WGS sequence"/>
</dbReference>
<evidence type="ECO:0000313" key="3">
    <source>
        <dbReference type="EMBL" id="PMP84185.1"/>
    </source>
</evidence>
<organism evidence="3 4">
    <name type="scientific">Caldisericum exile</name>
    <dbReference type="NCBI Taxonomy" id="693075"/>
    <lineage>
        <taxon>Bacteria</taxon>
        <taxon>Pseudomonadati</taxon>
        <taxon>Caldisericota/Cryosericota group</taxon>
        <taxon>Caldisericota</taxon>
        <taxon>Caldisericia</taxon>
        <taxon>Caldisericales</taxon>
        <taxon>Caldisericaceae</taxon>
        <taxon>Caldisericum</taxon>
    </lineage>
</organism>
<dbReference type="Gene3D" id="6.10.250.3150">
    <property type="match status" value="1"/>
</dbReference>
<feature type="coiled-coil region" evidence="1">
    <location>
        <begin position="170"/>
        <end position="254"/>
    </location>
</feature>
<dbReference type="PANTHER" id="PTHR21666">
    <property type="entry name" value="PEPTIDASE-RELATED"/>
    <property type="match status" value="1"/>
</dbReference>
<gene>
    <name evidence="3" type="ORF">C0175_00475</name>
</gene>
<dbReference type="GO" id="GO:0004222">
    <property type="term" value="F:metalloendopeptidase activity"/>
    <property type="evidence" value="ECO:0007669"/>
    <property type="project" value="TreeGrafter"/>
</dbReference>
<proteinExistence type="predicted"/>
<evidence type="ECO:0000259" key="2">
    <source>
        <dbReference type="Pfam" id="PF01551"/>
    </source>
</evidence>
<name>A0A2J6X9N5_9BACT</name>
<evidence type="ECO:0000256" key="1">
    <source>
        <dbReference type="SAM" id="Coils"/>
    </source>
</evidence>
<feature type="domain" description="M23ase beta-sheet core" evidence="2">
    <location>
        <begin position="286"/>
        <end position="386"/>
    </location>
</feature>
<dbReference type="InterPro" id="IPR050570">
    <property type="entry name" value="Cell_wall_metabolism_enzyme"/>
</dbReference>
<dbReference type="Pfam" id="PF01551">
    <property type="entry name" value="Peptidase_M23"/>
    <property type="match status" value="1"/>
</dbReference>
<comment type="caution">
    <text evidence="3">The sequence shown here is derived from an EMBL/GenBank/DDBJ whole genome shotgun (WGS) entry which is preliminary data.</text>
</comment>
<reference evidence="3 4" key="1">
    <citation type="submission" date="2018-01" db="EMBL/GenBank/DDBJ databases">
        <title>Metagenomic assembled genomes from two thermal pools in the Uzon Caldera, Kamchatka, Russia.</title>
        <authorList>
            <person name="Wilkins L."/>
            <person name="Ettinger C."/>
        </authorList>
    </citation>
    <scope>NUCLEOTIDE SEQUENCE [LARGE SCALE GENOMIC DNA]</scope>
    <source>
        <strain evidence="3">ARK-10</strain>
    </source>
</reference>
<dbReference type="SUPFAM" id="SSF51261">
    <property type="entry name" value="Duplicated hybrid motif"/>
    <property type="match status" value="1"/>
</dbReference>
<dbReference type="InterPro" id="IPR016047">
    <property type="entry name" value="M23ase_b-sheet_dom"/>
</dbReference>
<dbReference type="AlphaFoldDB" id="A0A2J6X9N5"/>
<dbReference type="InterPro" id="IPR011055">
    <property type="entry name" value="Dup_hybrid_motif"/>
</dbReference>